<organism evidence="1 2">
    <name type="scientific">Metallosphaera cuprina (strain Ar-4)</name>
    <dbReference type="NCBI Taxonomy" id="1006006"/>
    <lineage>
        <taxon>Archaea</taxon>
        <taxon>Thermoproteota</taxon>
        <taxon>Thermoprotei</taxon>
        <taxon>Sulfolobales</taxon>
        <taxon>Sulfolobaceae</taxon>
        <taxon>Metallosphaera</taxon>
    </lineage>
</organism>
<evidence type="ECO:0000313" key="1">
    <source>
        <dbReference type="EMBL" id="AEB94809.1"/>
    </source>
</evidence>
<name>F4G1J6_METCR</name>
<dbReference type="Proteomes" id="UP000007812">
    <property type="component" value="Chromosome"/>
</dbReference>
<dbReference type="EMBL" id="CP002656">
    <property type="protein sequence ID" value="AEB94809.1"/>
    <property type="molecule type" value="Genomic_DNA"/>
</dbReference>
<accession>F4G1J6</accession>
<protein>
    <submittedName>
        <fullName evidence="1">Uncharacterized protein</fullName>
    </submittedName>
</protein>
<proteinExistence type="predicted"/>
<reference evidence="1 2" key="1">
    <citation type="journal article" date="2011" name="J. Bacteriol.">
        <title>Complete genome sequence of Metallosphaera cuprina, a metal sulfide-oxidizing archaeon from a hot spring.</title>
        <authorList>
            <person name="Liu L.J."/>
            <person name="You X.Y."/>
            <person name="Zheng H."/>
            <person name="Wang S."/>
            <person name="Jiang C.Y."/>
            <person name="Liu S.J."/>
        </authorList>
    </citation>
    <scope>NUCLEOTIDE SEQUENCE [LARGE SCALE GENOMIC DNA]</scope>
    <source>
        <strain evidence="1 2">Ar-4</strain>
    </source>
</reference>
<dbReference type="AlphaFoldDB" id="F4G1J6"/>
<dbReference type="PATRIC" id="fig|1006006.8.peg.703"/>
<gene>
    <name evidence="1" type="ordered locus">Mcup_0704</name>
</gene>
<evidence type="ECO:0000313" key="2">
    <source>
        <dbReference type="Proteomes" id="UP000007812"/>
    </source>
</evidence>
<dbReference type="KEGG" id="mcn:Mcup_0704"/>
<sequence length="54" mass="6414">MIYKLMEKSCSYSKNKKSRPDKLVVSRVLTALKDRGIIKKFLMKKMREARKSSY</sequence>
<keyword evidence="2" id="KW-1185">Reference proteome</keyword>
<dbReference type="HOGENOM" id="CLU_3039030_0_0_2"/>